<feature type="region of interest" description="Disordered" evidence="1">
    <location>
        <begin position="234"/>
        <end position="296"/>
    </location>
</feature>
<dbReference type="Proteomes" id="UP000218238">
    <property type="component" value="Unassembled WGS sequence"/>
</dbReference>
<gene>
    <name evidence="3" type="ORF">CK510_19405</name>
</gene>
<keyword evidence="2" id="KW-0732">Signal</keyword>
<organism evidence="3 4">
    <name type="scientific">Brunnivagina elsteri CCALA 953</name>
    <dbReference type="NCBI Taxonomy" id="987040"/>
    <lineage>
        <taxon>Bacteria</taxon>
        <taxon>Bacillati</taxon>
        <taxon>Cyanobacteriota</taxon>
        <taxon>Cyanophyceae</taxon>
        <taxon>Nostocales</taxon>
        <taxon>Calotrichaceae</taxon>
        <taxon>Brunnivagina</taxon>
    </lineage>
</organism>
<dbReference type="AlphaFoldDB" id="A0A2A2TFL7"/>
<evidence type="ECO:0000313" key="3">
    <source>
        <dbReference type="EMBL" id="PAX52428.1"/>
    </source>
</evidence>
<sequence>MYKLGLTALASGGLTLLFLALQTSQATAQLSIQTTGEISGTLNYPFGVTTNNSTTRINTDSSGTYFRNTGTKSNPNLVPAYSSKFVQVKTNPDGSLNYFVDFYGLQFISRDGAIASQDLLSGELQTYNYQGRPTFPVKFQASVQDELSLQKAFFEGIVRDPKTGNLYQGKFEVTGQGPRYSDVYDGLRQRNGGDSPTVFDFKTDYDPKSGVKPTPALSSYKMTNVPLVRLTIKIPQGTQPIPPGGGTTGGGTTTNPTPPTPPISTPPITDISSNPTSPTTQPNVEFSSGQISSANPDNVISQAASEGQNKFALNPNKENISNEQSICSQNSVDCRRKPNASTKIGPRSRILMR</sequence>
<proteinExistence type="predicted"/>
<feature type="chain" id="PRO_5012019623" description="PEP-CTERM sorting domain-containing protein" evidence="2">
    <location>
        <begin position="29"/>
        <end position="353"/>
    </location>
</feature>
<comment type="caution">
    <text evidence="3">The sequence shown here is derived from an EMBL/GenBank/DDBJ whole genome shotgun (WGS) entry which is preliminary data.</text>
</comment>
<feature type="signal peptide" evidence="2">
    <location>
        <begin position="1"/>
        <end position="28"/>
    </location>
</feature>
<name>A0A2A2TFL7_9CYAN</name>
<reference evidence="3 4" key="1">
    <citation type="submission" date="2017-08" db="EMBL/GenBank/DDBJ databases">
        <title>Draft genome sequence of filamentous cyanobacterium Calothrix elsteri CCALA 953.</title>
        <authorList>
            <person name="Gagunashvili A.N."/>
            <person name="Elster J."/>
            <person name="Andresson O.S."/>
        </authorList>
    </citation>
    <scope>NUCLEOTIDE SEQUENCE [LARGE SCALE GENOMIC DNA]</scope>
    <source>
        <strain evidence="3 4">CCALA 953</strain>
    </source>
</reference>
<accession>A0A2A2TFL7</accession>
<keyword evidence="4" id="KW-1185">Reference proteome</keyword>
<feature type="compositionally biased region" description="Pro residues" evidence="1">
    <location>
        <begin position="256"/>
        <end position="265"/>
    </location>
</feature>
<feature type="compositionally biased region" description="Polar residues" evidence="1">
    <location>
        <begin position="281"/>
        <end position="296"/>
    </location>
</feature>
<feature type="compositionally biased region" description="Low complexity" evidence="1">
    <location>
        <begin position="266"/>
        <end position="280"/>
    </location>
</feature>
<evidence type="ECO:0000256" key="2">
    <source>
        <dbReference type="SAM" id="SignalP"/>
    </source>
</evidence>
<feature type="region of interest" description="Disordered" evidence="1">
    <location>
        <begin position="331"/>
        <end position="353"/>
    </location>
</feature>
<dbReference type="OrthoDB" id="528097at2"/>
<protein>
    <recommendedName>
        <fullName evidence="5">PEP-CTERM sorting domain-containing protein</fullName>
    </recommendedName>
</protein>
<evidence type="ECO:0000313" key="4">
    <source>
        <dbReference type="Proteomes" id="UP000218238"/>
    </source>
</evidence>
<evidence type="ECO:0008006" key="5">
    <source>
        <dbReference type="Google" id="ProtNLM"/>
    </source>
</evidence>
<dbReference type="RefSeq" id="WP_095723264.1">
    <property type="nucleotide sequence ID" value="NZ_NTFS01000240.1"/>
</dbReference>
<evidence type="ECO:0000256" key="1">
    <source>
        <dbReference type="SAM" id="MobiDB-lite"/>
    </source>
</evidence>
<dbReference type="EMBL" id="NTFS01000240">
    <property type="protein sequence ID" value="PAX52428.1"/>
    <property type="molecule type" value="Genomic_DNA"/>
</dbReference>